<evidence type="ECO:0000256" key="1">
    <source>
        <dbReference type="ARBA" id="ARBA00022723"/>
    </source>
</evidence>
<dbReference type="CDD" id="cd00202">
    <property type="entry name" value="ZnF_GATA"/>
    <property type="match status" value="1"/>
</dbReference>
<dbReference type="InterPro" id="IPR000679">
    <property type="entry name" value="Znf_GATA"/>
</dbReference>
<feature type="compositionally biased region" description="Polar residues" evidence="7">
    <location>
        <begin position="464"/>
        <end position="473"/>
    </location>
</feature>
<feature type="region of interest" description="Disordered" evidence="7">
    <location>
        <begin position="505"/>
        <end position="687"/>
    </location>
</feature>
<evidence type="ECO:0000256" key="5">
    <source>
        <dbReference type="ARBA" id="ARBA00023163"/>
    </source>
</evidence>
<dbReference type="PANTHER" id="PTHR47172:SF24">
    <property type="entry name" value="GATA ZINC FINGER DOMAIN-CONTAINING PROTEIN 14-RELATED"/>
    <property type="match status" value="1"/>
</dbReference>
<dbReference type="OrthoDB" id="2162994at2759"/>
<dbReference type="GO" id="GO:0006355">
    <property type="term" value="P:regulation of DNA-templated transcription"/>
    <property type="evidence" value="ECO:0007669"/>
    <property type="project" value="InterPro"/>
</dbReference>
<reference evidence="9" key="1">
    <citation type="submission" date="2022-07" db="EMBL/GenBank/DDBJ databases">
        <title>Phylogenomic reconstructions and comparative analyses of Kickxellomycotina fungi.</title>
        <authorList>
            <person name="Reynolds N.K."/>
            <person name="Stajich J.E."/>
            <person name="Barry K."/>
            <person name="Grigoriev I.V."/>
            <person name="Crous P."/>
            <person name="Smith M.E."/>
        </authorList>
    </citation>
    <scope>NUCLEOTIDE SEQUENCE</scope>
    <source>
        <strain evidence="9">RSA 1196</strain>
    </source>
</reference>
<dbReference type="SUPFAM" id="SSF57716">
    <property type="entry name" value="Glucocorticoid receptor-like (DNA-binding domain)"/>
    <property type="match status" value="1"/>
</dbReference>
<feature type="compositionally biased region" description="Pro residues" evidence="7">
    <location>
        <begin position="201"/>
        <end position="216"/>
    </location>
</feature>
<keyword evidence="5" id="KW-0804">Transcription</keyword>
<accession>A0A9W8ASV2</accession>
<organism evidence="9 10">
    <name type="scientific">Dispira parvispora</name>
    <dbReference type="NCBI Taxonomy" id="1520584"/>
    <lineage>
        <taxon>Eukaryota</taxon>
        <taxon>Fungi</taxon>
        <taxon>Fungi incertae sedis</taxon>
        <taxon>Zoopagomycota</taxon>
        <taxon>Kickxellomycotina</taxon>
        <taxon>Dimargaritomycetes</taxon>
        <taxon>Dimargaritales</taxon>
        <taxon>Dimargaritaceae</taxon>
        <taxon>Dispira</taxon>
    </lineage>
</organism>
<evidence type="ECO:0000256" key="2">
    <source>
        <dbReference type="ARBA" id="ARBA00022771"/>
    </source>
</evidence>
<dbReference type="AlphaFoldDB" id="A0A9W8ASV2"/>
<feature type="compositionally biased region" description="Low complexity" evidence="7">
    <location>
        <begin position="164"/>
        <end position="180"/>
    </location>
</feature>
<feature type="compositionally biased region" description="Polar residues" evidence="7">
    <location>
        <begin position="523"/>
        <end position="532"/>
    </location>
</feature>
<evidence type="ECO:0000259" key="8">
    <source>
        <dbReference type="PROSITE" id="PS50114"/>
    </source>
</evidence>
<keyword evidence="2 6" id="KW-0863">Zinc-finger</keyword>
<dbReference type="GO" id="GO:0043565">
    <property type="term" value="F:sequence-specific DNA binding"/>
    <property type="evidence" value="ECO:0007669"/>
    <property type="project" value="InterPro"/>
</dbReference>
<keyword evidence="3" id="KW-0862">Zinc</keyword>
<dbReference type="PANTHER" id="PTHR47172">
    <property type="entry name" value="OS01G0976800 PROTEIN"/>
    <property type="match status" value="1"/>
</dbReference>
<keyword evidence="4" id="KW-0805">Transcription regulation</keyword>
<evidence type="ECO:0000256" key="4">
    <source>
        <dbReference type="ARBA" id="ARBA00023015"/>
    </source>
</evidence>
<protein>
    <recommendedName>
        <fullName evidence="8">GATA-type domain-containing protein</fullName>
    </recommendedName>
</protein>
<sequence>MALINPPPPQERTSAPAHHSAPPVSHAIRPPRLPALPSTLPSHPDDRHVGLPLTPQSGSFGEMGRARSKPPSLPSLSACISAPLPGPTTPGSSTFPPASLALPHPGPPHQASTDYLPHGRPSYPHTPTHPTYSPVANTGYPSDSRHGPSQPPPHYSSGHPPPSAFSAAPALSPSSVGPAHQPVPPPRVPQHSYSTGSLRAGPPPPLHVPPTTPTYPPYHSASLPSTPGFYGPSSAPSPRTVYPPQPYHHPLNRRHSPIPEEQPVGPSATGLPPPSYDDQLNKFRVHTIDGHALPTSPGMNPRHEAELRKVYDACHVLIQFASYYMNSRNRAEQSQPTLDVVEDMVQRSNEILGIFMELKAELTRPQQADDAMEYIRNKRTILTPTRSKYRKRTRKSGTSTPGRCHSCNISETPEWRRGPDGARTLCNACGLHYAKLTKKRSQEAALLLKNAAMNKASDQDDTARNGNSANVPTPETVDLNDPALAGFAIKPVTMEEVKAAAQGDRYTGNKQGGQQRHHPYYHQSGNSSSGDGTYSPGRHPPPPVATRAGSHPTLNYLASSMPSSAYTAAGSVSGPPTRPMSSTGSPYIPRPASAASRLSSLSPSSAPPSLASPPPHHSSNSAVFPSHHTPMTLPPIEQPHQSCPSSSQDLPTGVDNPCSFRAGHSHSLQEGATVTSARQDKLMERLA</sequence>
<evidence type="ECO:0000256" key="6">
    <source>
        <dbReference type="PROSITE-ProRule" id="PRU00094"/>
    </source>
</evidence>
<dbReference type="Proteomes" id="UP001150925">
    <property type="component" value="Unassembled WGS sequence"/>
</dbReference>
<evidence type="ECO:0000256" key="7">
    <source>
        <dbReference type="SAM" id="MobiDB-lite"/>
    </source>
</evidence>
<dbReference type="EMBL" id="JANBPY010000503">
    <property type="protein sequence ID" value="KAJ1966546.1"/>
    <property type="molecule type" value="Genomic_DNA"/>
</dbReference>
<name>A0A9W8ASV2_9FUNG</name>
<feature type="compositionally biased region" description="Low complexity" evidence="7">
    <location>
        <begin position="121"/>
        <end position="134"/>
    </location>
</feature>
<keyword evidence="1" id="KW-0479">Metal-binding</keyword>
<feature type="compositionally biased region" description="Low complexity" evidence="7">
    <location>
        <begin position="590"/>
        <end position="609"/>
    </location>
</feature>
<feature type="domain" description="GATA-type" evidence="8">
    <location>
        <begin position="398"/>
        <end position="433"/>
    </location>
</feature>
<keyword evidence="10" id="KW-1185">Reference proteome</keyword>
<gene>
    <name evidence="9" type="ORF">IWQ62_002403</name>
</gene>
<dbReference type="InterPro" id="IPR013088">
    <property type="entry name" value="Znf_NHR/GATA"/>
</dbReference>
<dbReference type="Pfam" id="PF00320">
    <property type="entry name" value="GATA"/>
    <property type="match status" value="1"/>
</dbReference>
<evidence type="ECO:0000313" key="9">
    <source>
        <dbReference type="EMBL" id="KAJ1966546.1"/>
    </source>
</evidence>
<feature type="compositionally biased region" description="Polar residues" evidence="7">
    <location>
        <begin position="666"/>
        <end position="677"/>
    </location>
</feature>
<feature type="region of interest" description="Disordered" evidence="7">
    <location>
        <begin position="1"/>
        <end position="276"/>
    </location>
</feature>
<proteinExistence type="predicted"/>
<dbReference type="PROSITE" id="PS50114">
    <property type="entry name" value="GATA_ZN_FINGER_2"/>
    <property type="match status" value="1"/>
</dbReference>
<comment type="caution">
    <text evidence="9">The sequence shown here is derived from an EMBL/GenBank/DDBJ whole genome shotgun (WGS) entry which is preliminary data.</text>
</comment>
<feature type="compositionally biased region" description="Low complexity" evidence="7">
    <location>
        <begin position="89"/>
        <end position="99"/>
    </location>
</feature>
<evidence type="ECO:0000256" key="3">
    <source>
        <dbReference type="ARBA" id="ARBA00022833"/>
    </source>
</evidence>
<dbReference type="PROSITE" id="PS00344">
    <property type="entry name" value="GATA_ZN_FINGER_1"/>
    <property type="match status" value="1"/>
</dbReference>
<feature type="compositionally biased region" description="Polar residues" evidence="7">
    <location>
        <begin position="552"/>
        <end position="566"/>
    </location>
</feature>
<feature type="compositionally biased region" description="Pro residues" evidence="7">
    <location>
        <begin position="1"/>
        <end position="10"/>
    </location>
</feature>
<feature type="compositionally biased region" description="Polar residues" evidence="7">
    <location>
        <begin position="639"/>
        <end position="650"/>
    </location>
</feature>
<dbReference type="GO" id="GO:0008270">
    <property type="term" value="F:zinc ion binding"/>
    <property type="evidence" value="ECO:0007669"/>
    <property type="project" value="UniProtKB-KW"/>
</dbReference>
<feature type="compositionally biased region" description="Pro residues" evidence="7">
    <location>
        <begin position="149"/>
        <end position="163"/>
    </location>
</feature>
<feature type="region of interest" description="Disordered" evidence="7">
    <location>
        <begin position="454"/>
        <end position="478"/>
    </location>
</feature>
<dbReference type="Gene3D" id="3.30.50.10">
    <property type="entry name" value="Erythroid Transcription Factor GATA-1, subunit A"/>
    <property type="match status" value="1"/>
</dbReference>
<feature type="compositionally biased region" description="Basic and acidic residues" evidence="7">
    <location>
        <begin position="678"/>
        <end position="687"/>
    </location>
</feature>
<evidence type="ECO:0000313" key="10">
    <source>
        <dbReference type="Proteomes" id="UP001150925"/>
    </source>
</evidence>
<dbReference type="SMART" id="SM00401">
    <property type="entry name" value="ZnF_GATA"/>
    <property type="match status" value="1"/>
</dbReference>